<sequence length="306" mass="33640">MVCTANDLSAWKDFPKGLRVLLLDEDSCAAAELKLKLEAMDYIVSIFCNENEALSAISEKPESFHVAIVEVTASNTDGSFKFLETAKDLPTIMTSNIHCLSTMMKCIALGAVEFLRKPISEDKLRNIWQHVVHKAFNAGGNALSDSLKPVKESVVSMLHLQLENGESKNETSENTENVSPTQQNDNEELEVSDKYPAPSTPQLKQGGRLLDDVDCQDNTNCSTEKETGEQDGESKLVETTCDNSIAEGTLQEGQPQMPMETAVKEEPDSNDGSKTDCNMYSNPLDKENVKGSDSVVENPTKGFWYS</sequence>
<protein>
    <submittedName>
        <fullName evidence="1">Two-component response regulator-like protein</fullName>
    </submittedName>
</protein>
<dbReference type="EMBL" id="CM051394">
    <property type="protein sequence ID" value="KAJ4728755.1"/>
    <property type="molecule type" value="Genomic_DNA"/>
</dbReference>
<accession>A0ACC1YY89</accession>
<dbReference type="Proteomes" id="UP001164539">
    <property type="component" value="Chromosome 1"/>
</dbReference>
<organism evidence="1 2">
    <name type="scientific">Melia azedarach</name>
    <name type="common">Chinaberry tree</name>
    <dbReference type="NCBI Taxonomy" id="155640"/>
    <lineage>
        <taxon>Eukaryota</taxon>
        <taxon>Viridiplantae</taxon>
        <taxon>Streptophyta</taxon>
        <taxon>Embryophyta</taxon>
        <taxon>Tracheophyta</taxon>
        <taxon>Spermatophyta</taxon>
        <taxon>Magnoliopsida</taxon>
        <taxon>eudicotyledons</taxon>
        <taxon>Gunneridae</taxon>
        <taxon>Pentapetalae</taxon>
        <taxon>rosids</taxon>
        <taxon>malvids</taxon>
        <taxon>Sapindales</taxon>
        <taxon>Meliaceae</taxon>
        <taxon>Melia</taxon>
    </lineage>
</organism>
<comment type="caution">
    <text evidence="1">The sequence shown here is derived from an EMBL/GenBank/DDBJ whole genome shotgun (WGS) entry which is preliminary data.</text>
</comment>
<evidence type="ECO:0000313" key="2">
    <source>
        <dbReference type="Proteomes" id="UP001164539"/>
    </source>
</evidence>
<keyword evidence="2" id="KW-1185">Reference proteome</keyword>
<name>A0ACC1YY89_MELAZ</name>
<gene>
    <name evidence="1" type="ORF">OWV82_001640</name>
</gene>
<evidence type="ECO:0000313" key="1">
    <source>
        <dbReference type="EMBL" id="KAJ4728755.1"/>
    </source>
</evidence>
<proteinExistence type="predicted"/>
<reference evidence="1 2" key="1">
    <citation type="journal article" date="2023" name="Science">
        <title>Complex scaffold remodeling in plant triterpene biosynthesis.</title>
        <authorList>
            <person name="De La Pena R."/>
            <person name="Hodgson H."/>
            <person name="Liu J.C."/>
            <person name="Stephenson M.J."/>
            <person name="Martin A.C."/>
            <person name="Owen C."/>
            <person name="Harkess A."/>
            <person name="Leebens-Mack J."/>
            <person name="Jimenez L.E."/>
            <person name="Osbourn A."/>
            <person name="Sattely E.S."/>
        </authorList>
    </citation>
    <scope>NUCLEOTIDE SEQUENCE [LARGE SCALE GENOMIC DNA]</scope>
    <source>
        <strain evidence="2">cv. JPN11</strain>
        <tissue evidence="1">Leaf</tissue>
    </source>
</reference>